<dbReference type="GO" id="GO:0006355">
    <property type="term" value="P:regulation of DNA-templated transcription"/>
    <property type="evidence" value="ECO:0007669"/>
    <property type="project" value="InterPro"/>
</dbReference>
<dbReference type="Pfam" id="PF00196">
    <property type="entry name" value="GerE"/>
    <property type="match status" value="1"/>
</dbReference>
<dbReference type="RefSeq" id="WP_182412977.1">
    <property type="nucleotide sequence ID" value="NZ_CP055153.1"/>
</dbReference>
<dbReference type="PROSITE" id="PS00622">
    <property type="entry name" value="HTH_LUXR_1"/>
    <property type="match status" value="1"/>
</dbReference>
<dbReference type="Gene3D" id="3.30.450.20">
    <property type="entry name" value="PAS domain"/>
    <property type="match status" value="1"/>
</dbReference>
<dbReference type="GO" id="GO:0003677">
    <property type="term" value="F:DNA binding"/>
    <property type="evidence" value="ECO:0007669"/>
    <property type="project" value="UniProtKB-KW"/>
</dbReference>
<dbReference type="Gene3D" id="1.10.10.10">
    <property type="entry name" value="Winged helix-like DNA-binding domain superfamily/Winged helix DNA-binding domain"/>
    <property type="match status" value="1"/>
</dbReference>
<reference evidence="5 6" key="1">
    <citation type="submission" date="2020-08" db="EMBL/GenBank/DDBJ databases">
        <title>Adhaeribacter dokdonensis sp. nov., isolated from the rhizosphere of Elymus tsukushiensis, a plant native to the Dokdo Islands, Republic of Korea.</title>
        <authorList>
            <person name="Ghim S.Y."/>
        </authorList>
    </citation>
    <scope>NUCLEOTIDE SEQUENCE [LARGE SCALE GENOMIC DNA]</scope>
    <source>
        <strain evidence="5 6">KUDC8001</strain>
    </source>
</reference>
<name>A0A7L7LCF9_9BACT</name>
<gene>
    <name evidence="5" type="ORF">HUW48_22005</name>
</gene>
<accession>A0A7L7LCF9</accession>
<evidence type="ECO:0000313" key="5">
    <source>
        <dbReference type="EMBL" id="QMU30530.1"/>
    </source>
</evidence>
<dbReference type="SMART" id="SM00421">
    <property type="entry name" value="HTH_LUXR"/>
    <property type="match status" value="1"/>
</dbReference>
<dbReference type="AlphaFoldDB" id="A0A7L7LCF9"/>
<evidence type="ECO:0000256" key="1">
    <source>
        <dbReference type="ARBA" id="ARBA00023015"/>
    </source>
</evidence>
<evidence type="ECO:0000259" key="4">
    <source>
        <dbReference type="PROSITE" id="PS50043"/>
    </source>
</evidence>
<dbReference type="InterPro" id="IPR035965">
    <property type="entry name" value="PAS-like_dom_sf"/>
</dbReference>
<protein>
    <recommendedName>
        <fullName evidence="4">HTH luxR-type domain-containing protein</fullName>
    </recommendedName>
</protein>
<dbReference type="SUPFAM" id="SSF55785">
    <property type="entry name" value="PYP-like sensor domain (PAS domain)"/>
    <property type="match status" value="1"/>
</dbReference>
<sequence>MKTIIPANYQDLISQASHYPDYSLPKAEDLLKHFGFKGLALHAQAPIFYVVDYVHQKYLFIDPSSKNLLGYDLDVITENGPLYYINLWHPNDLKIANAEIFPTIKQFLKKQSATVIPDLSFSFNYRVKANGGDYCSVIQRSTFYVHPTDNTPLAAVGFIMDISHFKDDTKITFTIEKVDRQFCSVTPAPLFKHSYYPEKAPGIFSRRELEILELIYRGKGTKQIANTLCIAENTVKNHRKNMLAKPKCSNTADLIAYAIRHGILEAGRLMLVNLIPGACALLDFETSFFQLM</sequence>
<dbReference type="InterPro" id="IPR036388">
    <property type="entry name" value="WH-like_DNA-bd_sf"/>
</dbReference>
<dbReference type="InterPro" id="IPR016032">
    <property type="entry name" value="Sig_transdc_resp-reg_C-effctor"/>
</dbReference>
<dbReference type="Proteomes" id="UP000514509">
    <property type="component" value="Chromosome"/>
</dbReference>
<dbReference type="PROSITE" id="PS50043">
    <property type="entry name" value="HTH_LUXR_2"/>
    <property type="match status" value="1"/>
</dbReference>
<dbReference type="CDD" id="cd06170">
    <property type="entry name" value="LuxR_C_like"/>
    <property type="match status" value="1"/>
</dbReference>
<dbReference type="InterPro" id="IPR000792">
    <property type="entry name" value="Tscrpt_reg_LuxR_C"/>
</dbReference>
<keyword evidence="3" id="KW-0804">Transcription</keyword>
<keyword evidence="1" id="KW-0805">Transcription regulation</keyword>
<proteinExistence type="predicted"/>
<dbReference type="SUPFAM" id="SSF46894">
    <property type="entry name" value="C-terminal effector domain of the bipartite response regulators"/>
    <property type="match status" value="1"/>
</dbReference>
<evidence type="ECO:0000313" key="6">
    <source>
        <dbReference type="Proteomes" id="UP000514509"/>
    </source>
</evidence>
<dbReference type="EMBL" id="CP055153">
    <property type="protein sequence ID" value="QMU30530.1"/>
    <property type="molecule type" value="Genomic_DNA"/>
</dbReference>
<keyword evidence="2" id="KW-0238">DNA-binding</keyword>
<evidence type="ECO:0000256" key="3">
    <source>
        <dbReference type="ARBA" id="ARBA00023163"/>
    </source>
</evidence>
<dbReference type="PANTHER" id="PTHR44688">
    <property type="entry name" value="DNA-BINDING TRANSCRIPTIONAL ACTIVATOR DEVR_DOSR"/>
    <property type="match status" value="1"/>
</dbReference>
<dbReference type="PRINTS" id="PR00038">
    <property type="entry name" value="HTHLUXR"/>
</dbReference>
<keyword evidence="6" id="KW-1185">Reference proteome</keyword>
<dbReference type="PANTHER" id="PTHR44688:SF16">
    <property type="entry name" value="DNA-BINDING TRANSCRIPTIONAL ACTIVATOR DEVR_DOSR"/>
    <property type="match status" value="1"/>
</dbReference>
<feature type="domain" description="HTH luxR-type" evidence="4">
    <location>
        <begin position="197"/>
        <end position="262"/>
    </location>
</feature>
<dbReference type="KEGG" id="add:HUW48_22005"/>
<organism evidence="5 6">
    <name type="scientific">Adhaeribacter radiodurans</name>
    <dbReference type="NCBI Taxonomy" id="2745197"/>
    <lineage>
        <taxon>Bacteria</taxon>
        <taxon>Pseudomonadati</taxon>
        <taxon>Bacteroidota</taxon>
        <taxon>Cytophagia</taxon>
        <taxon>Cytophagales</taxon>
        <taxon>Hymenobacteraceae</taxon>
        <taxon>Adhaeribacter</taxon>
    </lineage>
</organism>
<evidence type="ECO:0000256" key="2">
    <source>
        <dbReference type="ARBA" id="ARBA00023125"/>
    </source>
</evidence>